<protein>
    <submittedName>
        <fullName evidence="1">UDP-glycosyltransferase</fullName>
    </submittedName>
</protein>
<keyword evidence="2" id="KW-1185">Reference proteome</keyword>
<accession>A0ABR9SDB2</accession>
<evidence type="ECO:0000313" key="1">
    <source>
        <dbReference type="EMBL" id="MBE7940348.1"/>
    </source>
</evidence>
<dbReference type="Proteomes" id="UP000715965">
    <property type="component" value="Unassembled WGS sequence"/>
</dbReference>
<gene>
    <name evidence="1" type="ORF">IM725_07170</name>
</gene>
<reference evidence="1 2" key="1">
    <citation type="submission" date="2020-10" db="EMBL/GenBank/DDBJ databases">
        <title>Draft genome of Ramlibacter aquaticus LMG 30558.</title>
        <authorList>
            <person name="Props R."/>
        </authorList>
    </citation>
    <scope>NUCLEOTIDE SEQUENCE [LARGE SCALE GENOMIC DNA]</scope>
    <source>
        <strain evidence="1 2">LMG 30558</strain>
    </source>
</reference>
<comment type="caution">
    <text evidence="1">The sequence shown here is derived from an EMBL/GenBank/DDBJ whole genome shotgun (WGS) entry which is preliminary data.</text>
</comment>
<evidence type="ECO:0000313" key="2">
    <source>
        <dbReference type="Proteomes" id="UP000715965"/>
    </source>
</evidence>
<dbReference type="RefSeq" id="WP_193779891.1">
    <property type="nucleotide sequence ID" value="NZ_JADDOJ010000020.1"/>
</dbReference>
<name>A0ABR9SDB2_9BURK</name>
<organism evidence="1 2">
    <name type="scientific">Ramlibacter aquaticus</name>
    <dbReference type="NCBI Taxonomy" id="2780094"/>
    <lineage>
        <taxon>Bacteria</taxon>
        <taxon>Pseudomonadati</taxon>
        <taxon>Pseudomonadota</taxon>
        <taxon>Betaproteobacteria</taxon>
        <taxon>Burkholderiales</taxon>
        <taxon>Comamonadaceae</taxon>
        <taxon>Ramlibacter</taxon>
    </lineage>
</organism>
<sequence>MSPQPLPTWLFVCYGGGHVQALLPVAQQVRAQGIARPVCLALTTAAAPVRAAGLEALGFADLVQPGDEAALARGRELAAGLQVQAAALEESVAYLGLSYADLAARLGEAEAAAQYARFGRQAFLPLGPLGRAVDRARPSLVVATNSPRAEQAAIEVARSRGIPSACLVDLLGIFERERLARPDFADAILVLNEGVRASLVAAGRDPTQVRVTGNPAFDSVHAPEMREQGARLRHEAGWDGLHVLLYASSPEPAESPGMAGQGDPAFPRRLEAALVAAVQADPQLALWVRRHPSEGPADAIAALAHPRIRVAGRDMPLHACIHASDEVLVTVSTVGVEASLAGKPVTQLRGSILDALSPYLRLGIARREARLEDIPALYRPGAVRLRPAPDGLADPPAALPGPAASQDAAARVVAVLQSLAERSRP</sequence>
<dbReference type="EMBL" id="JADDOJ010000020">
    <property type="protein sequence ID" value="MBE7940348.1"/>
    <property type="molecule type" value="Genomic_DNA"/>
</dbReference>
<dbReference type="SUPFAM" id="SSF53756">
    <property type="entry name" value="UDP-Glycosyltransferase/glycogen phosphorylase"/>
    <property type="match status" value="1"/>
</dbReference>
<proteinExistence type="predicted"/>